<feature type="compositionally biased region" description="Basic residues" evidence="5">
    <location>
        <begin position="1"/>
        <end position="11"/>
    </location>
</feature>
<dbReference type="AlphaFoldDB" id="A0A7X3SNC4"/>
<dbReference type="Proteomes" id="UP000436483">
    <property type="component" value="Unassembled WGS sequence"/>
</dbReference>
<keyword evidence="2" id="KW-0226">DNA condensation</keyword>
<reference evidence="6 7" key="1">
    <citation type="submission" date="2019-12" db="EMBL/GenBank/DDBJ databases">
        <authorList>
            <person name="Yuan C.-G."/>
        </authorList>
    </citation>
    <scope>NUCLEOTIDE SEQUENCE [LARGE SCALE GENOMIC DNA]</scope>
    <source>
        <strain evidence="6 7">KCTC 23863</strain>
    </source>
</reference>
<organism evidence="6 7">
    <name type="scientific">Microvirga makkahensis</name>
    <dbReference type="NCBI Taxonomy" id="1128670"/>
    <lineage>
        <taxon>Bacteria</taxon>
        <taxon>Pseudomonadati</taxon>
        <taxon>Pseudomonadota</taxon>
        <taxon>Alphaproteobacteria</taxon>
        <taxon>Hyphomicrobiales</taxon>
        <taxon>Methylobacteriaceae</taxon>
        <taxon>Microvirga</taxon>
    </lineage>
</organism>
<protein>
    <submittedName>
        <fullName evidence="6">HU family DNA-binding protein</fullName>
    </submittedName>
</protein>
<evidence type="ECO:0000256" key="2">
    <source>
        <dbReference type="ARBA" id="ARBA00023067"/>
    </source>
</evidence>
<evidence type="ECO:0000256" key="3">
    <source>
        <dbReference type="ARBA" id="ARBA00023125"/>
    </source>
</evidence>
<feature type="compositionally biased region" description="Low complexity" evidence="5">
    <location>
        <begin position="29"/>
        <end position="39"/>
    </location>
</feature>
<dbReference type="EMBL" id="WURB01000003">
    <property type="protein sequence ID" value="MXQ11075.1"/>
    <property type="molecule type" value="Genomic_DNA"/>
</dbReference>
<feature type="compositionally biased region" description="Low complexity" evidence="5">
    <location>
        <begin position="46"/>
        <end position="64"/>
    </location>
</feature>
<evidence type="ECO:0000256" key="4">
    <source>
        <dbReference type="RuleBase" id="RU003939"/>
    </source>
</evidence>
<proteinExistence type="inferred from homology"/>
<dbReference type="InterPro" id="IPR000119">
    <property type="entry name" value="Hist_DNA-bd"/>
</dbReference>
<dbReference type="GO" id="GO:0005829">
    <property type="term" value="C:cytosol"/>
    <property type="evidence" value="ECO:0007669"/>
    <property type="project" value="TreeGrafter"/>
</dbReference>
<feature type="region of interest" description="Disordered" evidence="5">
    <location>
        <begin position="1"/>
        <end position="73"/>
    </location>
</feature>
<keyword evidence="3 6" id="KW-0238">DNA-binding</keyword>
<dbReference type="SUPFAM" id="SSF47729">
    <property type="entry name" value="IHF-like DNA-binding proteins"/>
    <property type="match status" value="1"/>
</dbReference>
<dbReference type="GO" id="GO:0030527">
    <property type="term" value="F:structural constituent of chromatin"/>
    <property type="evidence" value="ECO:0007669"/>
    <property type="project" value="InterPro"/>
</dbReference>
<evidence type="ECO:0000313" key="7">
    <source>
        <dbReference type="Proteomes" id="UP000436483"/>
    </source>
</evidence>
<name>A0A7X3SNC4_9HYPH</name>
<reference evidence="6 7" key="2">
    <citation type="submission" date="2020-01" db="EMBL/GenBank/DDBJ databases">
        <title>Microvirga sp. nov., an arsenate reduction bacterium isolated from Tibet hotspring sediments.</title>
        <authorList>
            <person name="Xian W.-D."/>
            <person name="Li W.-J."/>
        </authorList>
    </citation>
    <scope>NUCLEOTIDE SEQUENCE [LARGE SCALE GENOMIC DNA]</scope>
    <source>
        <strain evidence="6 7">KCTC 23863</strain>
    </source>
</reference>
<dbReference type="SMART" id="SM00411">
    <property type="entry name" value="BHL"/>
    <property type="match status" value="1"/>
</dbReference>
<dbReference type="RefSeq" id="WP_160883668.1">
    <property type="nucleotide sequence ID" value="NZ_WURB01000003.1"/>
</dbReference>
<feature type="compositionally biased region" description="Low complexity" evidence="5">
    <location>
        <begin position="12"/>
        <end position="22"/>
    </location>
</feature>
<dbReference type="GO" id="GO:0030261">
    <property type="term" value="P:chromosome condensation"/>
    <property type="evidence" value="ECO:0007669"/>
    <property type="project" value="UniProtKB-KW"/>
</dbReference>
<dbReference type="PANTHER" id="PTHR33175:SF3">
    <property type="entry name" value="DNA-BINDING PROTEIN HU-BETA"/>
    <property type="match status" value="1"/>
</dbReference>
<dbReference type="PRINTS" id="PR01727">
    <property type="entry name" value="DNABINDINGHU"/>
</dbReference>
<accession>A0A7X3SNC4</accession>
<evidence type="ECO:0000256" key="1">
    <source>
        <dbReference type="ARBA" id="ARBA00010529"/>
    </source>
</evidence>
<dbReference type="Pfam" id="PF00216">
    <property type="entry name" value="Bac_DNA_binding"/>
    <property type="match status" value="1"/>
</dbReference>
<gene>
    <name evidence="6" type="ORF">GR328_06330</name>
</gene>
<evidence type="ECO:0000256" key="5">
    <source>
        <dbReference type="SAM" id="MobiDB-lite"/>
    </source>
</evidence>
<keyword evidence="7" id="KW-1185">Reference proteome</keyword>
<dbReference type="PANTHER" id="PTHR33175">
    <property type="entry name" value="DNA-BINDING PROTEIN HU"/>
    <property type="match status" value="1"/>
</dbReference>
<dbReference type="InterPro" id="IPR010992">
    <property type="entry name" value="IHF-like_DNA-bd_dom_sf"/>
</dbReference>
<dbReference type="Gene3D" id="4.10.520.10">
    <property type="entry name" value="IHF-like DNA-binding proteins"/>
    <property type="match status" value="1"/>
</dbReference>
<comment type="caution">
    <text evidence="6">The sequence shown here is derived from an EMBL/GenBank/DDBJ whole genome shotgun (WGS) entry which is preliminary data.</text>
</comment>
<evidence type="ECO:0000313" key="6">
    <source>
        <dbReference type="EMBL" id="MXQ11075.1"/>
    </source>
</evidence>
<dbReference type="GO" id="GO:0003677">
    <property type="term" value="F:DNA binding"/>
    <property type="evidence" value="ECO:0007669"/>
    <property type="project" value="UniProtKB-KW"/>
</dbReference>
<dbReference type="OrthoDB" id="9804203at2"/>
<sequence length="168" mass="17724">MAKTATKKAPARKAAATKATKAPAKKAAAKTTAKAVAKPAAKKPAKAAASKAPAKISAKTSAKAVAKKPVKGPVSSNGILTLRHIAEALSEMHELPKRQMNEMMTQVVDFIAKSLKKGEKIRLTGLGILQVRKRAARMGRNPQTGEPVKIKASKKIAFRAAKDLKESI</sequence>
<comment type="similarity">
    <text evidence="1 4">Belongs to the bacterial histone-like protein family.</text>
</comment>
<dbReference type="CDD" id="cd13831">
    <property type="entry name" value="HU"/>
    <property type="match status" value="1"/>
</dbReference>